<dbReference type="CDD" id="cd00567">
    <property type="entry name" value="ACAD"/>
    <property type="match status" value="1"/>
</dbReference>
<comment type="caution">
    <text evidence="6">The sequence shown here is derived from an EMBL/GenBank/DDBJ whole genome shotgun (WGS) entry which is preliminary data.</text>
</comment>
<feature type="domain" description="Acyl-CoA dehydrogenase/oxidase C-terminal" evidence="4">
    <location>
        <begin position="215"/>
        <end position="345"/>
    </location>
</feature>
<dbReference type="InterPro" id="IPR013786">
    <property type="entry name" value="AcylCoA_DH/ox_N"/>
</dbReference>
<dbReference type="Proteomes" id="UP000812982">
    <property type="component" value="Unassembled WGS sequence"/>
</dbReference>
<gene>
    <name evidence="6" type="ORF">FR943_06015</name>
</gene>
<sequence>MSDFPDFSEIHAELRSVAADLLAKDTVDWPLLVSAGWIGLDAAEEAGGAGATFAEVAVICEELGRAAATTSYLGGAVLAIGALNAVPPNESRDVLLQAVVTGDVRATLALPGGAEPAPFDLATTRLGWRVHGRATFVPDAAGAQRLLLPARDADGTAVLVDVAADAPGVTVTEQPVLDETRRLATVTVEGVELGEAAVWQFDGDSESALRGLTDRAALAVACDSLGVAQAMLDATVSYTGVRQQFGRAIGSFQAVKHACADMLVRISVARQLVEAAIGAPGPHAVAMAKAYATEAAVEVAGKAMQLHGGIGYTWESGVHVYLKRAALNRSLFGSPAEHRAQLGRRYQQR</sequence>
<evidence type="ECO:0000313" key="7">
    <source>
        <dbReference type="Proteomes" id="UP000812982"/>
    </source>
</evidence>
<dbReference type="InterPro" id="IPR009075">
    <property type="entry name" value="AcylCo_DH/oxidase_C"/>
</dbReference>
<dbReference type="RefSeq" id="WP_217155437.1">
    <property type="nucleotide sequence ID" value="NZ_VOMB01000008.1"/>
</dbReference>
<protein>
    <submittedName>
        <fullName evidence="6">Acyl-CoA dehydrogenase</fullName>
    </submittedName>
</protein>
<evidence type="ECO:0000256" key="2">
    <source>
        <dbReference type="ARBA" id="ARBA00022827"/>
    </source>
</evidence>
<keyword evidence="2" id="KW-0274">FAD</keyword>
<reference evidence="6 7" key="1">
    <citation type="journal article" date="2021" name="Sci. Rep.">
        <title>Phenotypic and genomic hallmarks of a novel, potentially pathogenic rapidly growing Mycobacterium species related to the Mycobacterium fortuitum complex.</title>
        <authorList>
            <person name="Gharbi R."/>
            <person name="Khanna V."/>
            <person name="Frigui W."/>
            <person name="Mhenni B."/>
            <person name="Brosch R."/>
            <person name="Mardassi H."/>
        </authorList>
    </citation>
    <scope>NUCLEOTIDE SEQUENCE [LARGE SCALE GENOMIC DNA]</scope>
    <source>
        <strain evidence="6 7">TNTM28</strain>
    </source>
</reference>
<evidence type="ECO:0000259" key="5">
    <source>
        <dbReference type="Pfam" id="PF02771"/>
    </source>
</evidence>
<dbReference type="EMBL" id="VOMB01000008">
    <property type="protein sequence ID" value="MBU9763398.1"/>
    <property type="molecule type" value="Genomic_DNA"/>
</dbReference>
<evidence type="ECO:0000256" key="3">
    <source>
        <dbReference type="ARBA" id="ARBA00023002"/>
    </source>
</evidence>
<organism evidence="6 7">
    <name type="scientific">[Mycobacterium] fortunisiensis</name>
    <dbReference type="NCBI Taxonomy" id="2600579"/>
    <lineage>
        <taxon>Bacteria</taxon>
        <taxon>Bacillati</taxon>
        <taxon>Actinomycetota</taxon>
        <taxon>Actinomycetes</taxon>
        <taxon>Mycobacteriales</taxon>
        <taxon>Mycobacteriaceae</taxon>
        <taxon>Mycolicibacterium</taxon>
    </lineage>
</organism>
<name>A0ABS6KIJ6_9MYCO</name>
<accession>A0ABS6KIJ6</accession>
<dbReference type="Pfam" id="PF00441">
    <property type="entry name" value="Acyl-CoA_dh_1"/>
    <property type="match status" value="1"/>
</dbReference>
<feature type="domain" description="Acyl-CoA dehydrogenase/oxidase N-terminal" evidence="5">
    <location>
        <begin position="13"/>
        <end position="102"/>
    </location>
</feature>
<evidence type="ECO:0000256" key="1">
    <source>
        <dbReference type="ARBA" id="ARBA00022630"/>
    </source>
</evidence>
<proteinExistence type="predicted"/>
<dbReference type="PANTHER" id="PTHR43884">
    <property type="entry name" value="ACYL-COA DEHYDROGENASE"/>
    <property type="match status" value="1"/>
</dbReference>
<dbReference type="PANTHER" id="PTHR43884:SF20">
    <property type="entry name" value="ACYL-COA DEHYDROGENASE FADE28"/>
    <property type="match status" value="1"/>
</dbReference>
<evidence type="ECO:0000313" key="6">
    <source>
        <dbReference type="EMBL" id="MBU9763398.1"/>
    </source>
</evidence>
<evidence type="ECO:0000259" key="4">
    <source>
        <dbReference type="Pfam" id="PF00441"/>
    </source>
</evidence>
<keyword evidence="7" id="KW-1185">Reference proteome</keyword>
<keyword evidence="3" id="KW-0560">Oxidoreductase</keyword>
<keyword evidence="1" id="KW-0285">Flavoprotein</keyword>
<dbReference type="Pfam" id="PF02771">
    <property type="entry name" value="Acyl-CoA_dh_N"/>
    <property type="match status" value="1"/>
</dbReference>